<dbReference type="Pfam" id="PF04213">
    <property type="entry name" value="HtaA"/>
    <property type="match status" value="1"/>
</dbReference>
<dbReference type="EMBL" id="JACGWV010000001">
    <property type="protein sequence ID" value="MBA8808247.1"/>
    <property type="molecule type" value="Genomic_DNA"/>
</dbReference>
<sequence>MTRSRPAGRPRHRAGHALLATGLAATLGTALAAAPLVALTAAAAEPSEVTADSGDLAWGFRESFRNYVGRQTAALPPIGAVPIGERITLVAPGEFDEDGTPAAPLDTTPPNETLPYLLPVTGGTVTDADNLTVASAGGAVYHFPSHAFTVTVKDVAVVVDGGVGTLVGDLAVEIPENNLGYEPGTYGGDDVVLGEVANTTVNVSADAVTVSGTGVTLTADGASALQDFLAEGAALDNFSVSAQTSAPTEQPEEWNPTVTLSKASGVDPEGETVTATGSGFDPAANINTSGRPPVAAGAPTGVYVVFGSFGSPWRPSEGAGSGARTVLVQKWALPEPSYSQVKADFPNVAGQLVLLNPDGTFTAELAVAPSDTATGAYGVYTYAAGGAAANAAQELGIPVSFATPGGSGDIDLEVTVPEGEDPGEPGEPGAFTWTVVGGAGAVSLGTAEAGAGALTATGDLKRVTVSDTRAGGPAWSINGTATDFFATGGSASFPGSSLGWSPSVSENTGGAVAGALVRPSTGSGLTAGATLVSAPAGHASGSVTADAALDLRIPLETPAGDYASVLTLTAVG</sequence>
<name>A0A7W3J8J6_9MICO</name>
<evidence type="ECO:0000259" key="3">
    <source>
        <dbReference type="Pfam" id="PF04213"/>
    </source>
</evidence>
<proteinExistence type="predicted"/>
<dbReference type="RefSeq" id="WP_246402520.1">
    <property type="nucleotide sequence ID" value="NZ_BAAATF010000003.1"/>
</dbReference>
<feature type="domain" description="Htaa" evidence="3">
    <location>
        <begin position="54"/>
        <end position="241"/>
    </location>
</feature>
<keyword evidence="5" id="KW-1185">Reference proteome</keyword>
<protein>
    <recommendedName>
        <fullName evidence="3">Htaa domain-containing protein</fullName>
    </recommendedName>
</protein>
<evidence type="ECO:0000256" key="2">
    <source>
        <dbReference type="SAM" id="SignalP"/>
    </source>
</evidence>
<comment type="caution">
    <text evidence="4">The sequence shown here is derived from an EMBL/GenBank/DDBJ whole genome shotgun (WGS) entry which is preliminary data.</text>
</comment>
<feature type="chain" id="PRO_5038799001" description="Htaa domain-containing protein" evidence="2">
    <location>
        <begin position="33"/>
        <end position="572"/>
    </location>
</feature>
<evidence type="ECO:0000313" key="4">
    <source>
        <dbReference type="EMBL" id="MBA8808247.1"/>
    </source>
</evidence>
<reference evidence="4 5" key="1">
    <citation type="submission" date="2020-07" db="EMBL/GenBank/DDBJ databases">
        <title>Sequencing the genomes of 1000 actinobacteria strains.</title>
        <authorList>
            <person name="Klenk H.-P."/>
        </authorList>
    </citation>
    <scope>NUCLEOTIDE SEQUENCE [LARGE SCALE GENOMIC DNA]</scope>
    <source>
        <strain evidence="4 5">DSM 44121</strain>
    </source>
</reference>
<accession>A0A7W3J8J6</accession>
<feature type="region of interest" description="Disordered" evidence="1">
    <location>
        <begin position="242"/>
        <end position="282"/>
    </location>
</feature>
<dbReference type="Proteomes" id="UP000540568">
    <property type="component" value="Unassembled WGS sequence"/>
</dbReference>
<gene>
    <name evidence="4" type="ORF">FHX71_002189</name>
</gene>
<dbReference type="InterPro" id="IPR007331">
    <property type="entry name" value="Htaa"/>
</dbReference>
<organism evidence="4 5">
    <name type="scientific">Promicromonospora sukumoe</name>
    <dbReference type="NCBI Taxonomy" id="88382"/>
    <lineage>
        <taxon>Bacteria</taxon>
        <taxon>Bacillati</taxon>
        <taxon>Actinomycetota</taxon>
        <taxon>Actinomycetes</taxon>
        <taxon>Micrococcales</taxon>
        <taxon>Promicromonosporaceae</taxon>
        <taxon>Promicromonospora</taxon>
    </lineage>
</organism>
<evidence type="ECO:0000313" key="5">
    <source>
        <dbReference type="Proteomes" id="UP000540568"/>
    </source>
</evidence>
<evidence type="ECO:0000256" key="1">
    <source>
        <dbReference type="SAM" id="MobiDB-lite"/>
    </source>
</evidence>
<keyword evidence="2" id="KW-0732">Signal</keyword>
<feature type="signal peptide" evidence="2">
    <location>
        <begin position="1"/>
        <end position="32"/>
    </location>
</feature>
<dbReference type="AlphaFoldDB" id="A0A7W3J8J6"/>